<dbReference type="InterPro" id="IPR045755">
    <property type="entry name" value="FtsL-like"/>
</dbReference>
<organism evidence="2">
    <name type="scientific">uncultured marine bacterium Ant29B7</name>
    <dbReference type="NCBI Taxonomy" id="360426"/>
    <lineage>
        <taxon>Bacteria</taxon>
        <taxon>environmental samples</taxon>
    </lineage>
</organism>
<accession>Q2PY83</accession>
<keyword evidence="1" id="KW-1133">Transmembrane helix</keyword>
<reference evidence="2" key="1">
    <citation type="journal article" date="2006" name="Appl. Environ. Microbiol.">
        <title>Comparative genomics of DNA fragments from six Antarctic marine planktonic bacteria.</title>
        <authorList>
            <person name="Grzymski J.J."/>
            <person name="Carter B.J."/>
            <person name="DeLong E.F."/>
            <person name="Feldman R.A."/>
            <person name="Ghadiri A."/>
            <person name="Murray A.E."/>
        </authorList>
    </citation>
    <scope>NUCLEOTIDE SEQUENCE</scope>
</reference>
<evidence type="ECO:0008006" key="3">
    <source>
        <dbReference type="Google" id="ProtNLM"/>
    </source>
</evidence>
<evidence type="ECO:0000313" key="2">
    <source>
        <dbReference type="EMBL" id="ABC25344.1"/>
    </source>
</evidence>
<dbReference type="EMBL" id="DQ295240">
    <property type="protein sequence ID" value="ABC25344.1"/>
    <property type="molecule type" value="Genomic_DNA"/>
</dbReference>
<keyword evidence="1" id="KW-0812">Transmembrane</keyword>
<feature type="transmembrane region" description="Helical" evidence="1">
    <location>
        <begin position="32"/>
        <end position="49"/>
    </location>
</feature>
<name>Q2PY83_9BACT</name>
<keyword evidence="1" id="KW-0472">Membrane</keyword>
<sequence length="112" mass="12520">MGLKQRIKQSSRAAKEILRGGFWGHPLVLRNLPFAGYLVLLSLLAIYGAHRAEDNVTHIDELKVTYDELESEYLESLSSLMTMGTESSVKRRVKSLGLIAADKAPIQIINHE</sequence>
<dbReference type="AlphaFoldDB" id="Q2PY83"/>
<proteinExistence type="predicted"/>
<evidence type="ECO:0000256" key="1">
    <source>
        <dbReference type="SAM" id="Phobius"/>
    </source>
</evidence>
<protein>
    <recommendedName>
        <fullName evidence="3">Cell division protein FtsL</fullName>
    </recommendedName>
</protein>
<dbReference type="Pfam" id="PF19579">
    <property type="entry name" value="FtsL_2"/>
    <property type="match status" value="1"/>
</dbReference>